<keyword evidence="16" id="KW-0511">Multifunctional enzyme</keyword>
<evidence type="ECO:0000259" key="23">
    <source>
        <dbReference type="Pfam" id="PF02880"/>
    </source>
</evidence>
<evidence type="ECO:0000256" key="3">
    <source>
        <dbReference type="ARBA" id="ARBA00001946"/>
    </source>
</evidence>
<comment type="similarity">
    <text evidence="6">Belongs to the phosphohexose mutase family.</text>
</comment>
<evidence type="ECO:0000259" key="22">
    <source>
        <dbReference type="Pfam" id="PF02879"/>
    </source>
</evidence>
<dbReference type="Pfam" id="PF02879">
    <property type="entry name" value="PGM_PMM_II"/>
    <property type="match status" value="1"/>
</dbReference>
<evidence type="ECO:0000313" key="25">
    <source>
        <dbReference type="Proteomes" id="UP000307510"/>
    </source>
</evidence>
<dbReference type="FunFam" id="3.40.120.10:FF:000001">
    <property type="entry name" value="Phosphoglucosamine mutase"/>
    <property type="match status" value="1"/>
</dbReference>
<comment type="catalytic activity">
    <reaction evidence="1">
        <text>alpha-D-glucose 1-phosphate = alpha-D-glucose 6-phosphate</text>
        <dbReference type="Rhea" id="RHEA:23536"/>
        <dbReference type="ChEBI" id="CHEBI:58225"/>
        <dbReference type="ChEBI" id="CHEBI:58601"/>
        <dbReference type="EC" id="5.4.2.2"/>
    </reaction>
</comment>
<reference evidence="24 25" key="1">
    <citation type="submission" date="2019-05" db="EMBL/GenBank/DDBJ databases">
        <authorList>
            <person name="Moore K."/>
            <person name="O'Neill P."/>
            <person name="Farbos A."/>
            <person name="Studholme D.J."/>
        </authorList>
    </citation>
    <scope>NUCLEOTIDE SEQUENCE [LARGE SCALE GENOMIC DNA]</scope>
    <source>
        <strain evidence="24 25">DSM 9128</strain>
    </source>
</reference>
<evidence type="ECO:0000313" key="24">
    <source>
        <dbReference type="EMBL" id="TLP68442.1"/>
    </source>
</evidence>
<dbReference type="EMBL" id="VASG01000013">
    <property type="protein sequence ID" value="TLP68442.1"/>
    <property type="molecule type" value="Genomic_DNA"/>
</dbReference>
<evidence type="ECO:0000256" key="19">
    <source>
        <dbReference type="SAM" id="Phobius"/>
    </source>
</evidence>
<keyword evidence="15" id="KW-0413">Isomerase</keyword>
<feature type="domain" description="Alpha-D-phosphohexomutase C-terminal" evidence="20">
    <location>
        <begin position="786"/>
        <end position="860"/>
    </location>
</feature>
<accession>A0A5R8ZT43</accession>
<dbReference type="InterPro" id="IPR036900">
    <property type="entry name" value="A-D-PHexomutase_C_sf"/>
</dbReference>
<dbReference type="FunFam" id="3.40.120.10:FF:000021">
    <property type="entry name" value="Phosphomannomutase/phosphoglucomutase"/>
    <property type="match status" value="1"/>
</dbReference>
<dbReference type="FunFam" id="3.40.120.10:FF:000025">
    <property type="entry name" value="Phosphomannomutase"/>
    <property type="match status" value="1"/>
</dbReference>
<evidence type="ECO:0000256" key="12">
    <source>
        <dbReference type="ARBA" id="ARBA00022841"/>
    </source>
</evidence>
<evidence type="ECO:0000256" key="9">
    <source>
        <dbReference type="ARBA" id="ARBA00012730"/>
    </source>
</evidence>
<comment type="catalytic activity">
    <reaction evidence="2">
        <text>alpha-D-mannose 1-phosphate = D-mannose 6-phosphate</text>
        <dbReference type="Rhea" id="RHEA:11140"/>
        <dbReference type="ChEBI" id="CHEBI:58409"/>
        <dbReference type="ChEBI" id="CHEBI:58735"/>
        <dbReference type="EC" id="5.4.2.8"/>
    </reaction>
</comment>
<dbReference type="Gene3D" id="3.40.120.10">
    <property type="entry name" value="Alpha-D-Glucose-1,6-Bisphosphate, subunit A, domain 3"/>
    <property type="match status" value="3"/>
</dbReference>
<dbReference type="GO" id="GO:0004614">
    <property type="term" value="F:phosphoglucomutase activity"/>
    <property type="evidence" value="ECO:0007669"/>
    <property type="project" value="UniProtKB-EC"/>
</dbReference>
<dbReference type="PANTHER" id="PTHR43771:SF2">
    <property type="entry name" value="PHOSPHOMANNOMUTASE_PHOSPHOGLUCOMUTASE"/>
    <property type="match status" value="1"/>
</dbReference>
<dbReference type="FunFam" id="3.30.310.50:FF:000007">
    <property type="entry name" value="Phosphomannomutase/phosphoglucomutase"/>
    <property type="match status" value="1"/>
</dbReference>
<evidence type="ECO:0000256" key="18">
    <source>
        <dbReference type="SAM" id="MobiDB-lite"/>
    </source>
</evidence>
<dbReference type="Pfam" id="PF02878">
    <property type="entry name" value="PGM_PMM_I"/>
    <property type="match status" value="1"/>
</dbReference>
<dbReference type="InterPro" id="IPR005845">
    <property type="entry name" value="A-D-PHexomutase_a/b/a-II"/>
</dbReference>
<evidence type="ECO:0000256" key="4">
    <source>
        <dbReference type="ARBA" id="ARBA00004699"/>
    </source>
</evidence>
<dbReference type="GO" id="GO:0009103">
    <property type="term" value="P:lipopolysaccharide biosynthetic process"/>
    <property type="evidence" value="ECO:0007669"/>
    <property type="project" value="UniProtKB-KW"/>
</dbReference>
<dbReference type="InterPro" id="IPR016066">
    <property type="entry name" value="A-D-PHexomutase_CS"/>
</dbReference>
<feature type="domain" description="Alpha-D-phosphohexomutase alpha/beta/alpha" evidence="23">
    <location>
        <begin position="671"/>
        <end position="775"/>
    </location>
</feature>
<feature type="domain" description="Alpha-D-phosphohexomutase alpha/beta/alpha" evidence="21">
    <location>
        <begin position="424"/>
        <end position="553"/>
    </location>
</feature>
<dbReference type="RefSeq" id="WP_138217100.1">
    <property type="nucleotide sequence ID" value="NZ_VASG01000013.1"/>
</dbReference>
<evidence type="ECO:0000256" key="13">
    <source>
        <dbReference type="ARBA" id="ARBA00022842"/>
    </source>
</evidence>
<feature type="transmembrane region" description="Helical" evidence="19">
    <location>
        <begin position="36"/>
        <end position="58"/>
    </location>
</feature>
<feature type="region of interest" description="Disordered" evidence="18">
    <location>
        <begin position="337"/>
        <end position="358"/>
    </location>
</feature>
<evidence type="ECO:0000256" key="14">
    <source>
        <dbReference type="ARBA" id="ARBA00022985"/>
    </source>
</evidence>
<keyword evidence="19" id="KW-0472">Membrane</keyword>
<dbReference type="InterPro" id="IPR005843">
    <property type="entry name" value="A-D-PHexomutase_C"/>
</dbReference>
<comment type="subunit">
    <text evidence="7">Monomer.</text>
</comment>
<gene>
    <name evidence="24" type="ORF">FEA48_30310</name>
</gene>
<dbReference type="EC" id="5.4.2.8" evidence="9"/>
<evidence type="ECO:0000256" key="15">
    <source>
        <dbReference type="ARBA" id="ARBA00023235"/>
    </source>
</evidence>
<comment type="pathway">
    <text evidence="5">Bacterial outer membrane biogenesis; lipopolysaccharide biosynthesis.</text>
</comment>
<dbReference type="PANTHER" id="PTHR43771">
    <property type="entry name" value="PHOSPHOMANNOMUTASE"/>
    <property type="match status" value="1"/>
</dbReference>
<dbReference type="InterPro" id="IPR005841">
    <property type="entry name" value="Alpha-D-phosphohexomutase_SF"/>
</dbReference>
<dbReference type="GO" id="GO:0000287">
    <property type="term" value="F:magnesium ion binding"/>
    <property type="evidence" value="ECO:0007669"/>
    <property type="project" value="InterPro"/>
</dbReference>
<evidence type="ECO:0000259" key="20">
    <source>
        <dbReference type="Pfam" id="PF00408"/>
    </source>
</evidence>
<evidence type="ECO:0000256" key="11">
    <source>
        <dbReference type="ARBA" id="ARBA00022723"/>
    </source>
</evidence>
<evidence type="ECO:0000256" key="6">
    <source>
        <dbReference type="ARBA" id="ARBA00010231"/>
    </source>
</evidence>
<dbReference type="PROSITE" id="PS00710">
    <property type="entry name" value="PGM_PMM"/>
    <property type="match status" value="1"/>
</dbReference>
<reference evidence="25" key="2">
    <citation type="submission" date="2019-06" db="EMBL/GenBank/DDBJ databases">
        <title>AzeR, a transcriptional regulator that responds to azelaic acid in Pseudomonas nitroreducens.</title>
        <authorList>
            <person name="Bez C."/>
            <person name="Javvadi S.G."/>
            <person name="Bertani I."/>
            <person name="Devescovi G."/>
            <person name="Studholme D.J."/>
            <person name="Geller A."/>
            <person name="Levy A."/>
            <person name="Venturi V."/>
        </authorList>
    </citation>
    <scope>NUCLEOTIDE SEQUENCE [LARGE SCALE GENOMIC DNA]</scope>
    <source>
        <strain evidence="25">DSM 9128</strain>
    </source>
</reference>
<dbReference type="PRINTS" id="PR00509">
    <property type="entry name" value="PGMPMM"/>
</dbReference>
<evidence type="ECO:0000256" key="7">
    <source>
        <dbReference type="ARBA" id="ARBA00011245"/>
    </source>
</evidence>
<dbReference type="EC" id="5.4.2.2" evidence="8"/>
<keyword evidence="19" id="KW-0812">Transmembrane</keyword>
<sequence>MRLFQRTAKDSAELPELVPAEKPVKGPSAKVDLKPLLPALVLTVGGVAAAGALLWFSLFGQADKAHVAQLSSAWSESQAGALRQSLSLLAADSRAMASDSQLLPTLQSNDPARIAALEKALTQGHLDALVDVHLNANGQAVQDTSRPGPLNYAALDMLHRVESGQAVAPEAYKVGTRWLVYSPTALRGADNTIQGSLLLVVDLQRLLGSLPPMSSDIGQLQLSQQFGNSPAQVLLQRGQASDTAPLSVSSGNPNWKLSFTPGPTITNPLYSPTLLGIAALLALVGGLLGLYLAQSAMQRRVSKDAQALGQFIQELAGQRTAKAPELSLPSLQALAQALARQPRRKTETPGASAPAAPAAAAQPVPAVAAASAPVAATETPLVDPLFQNTDILDIDILDEDQDLLGLEQTTAMSTPKAPQLPASIFRAYDIRGVVGDTLTTETAYWVGRAIGSESLARGEPCVSVGRDGRLSGPELVQHLIQGLLDCGCQVTDIGMVPTPVLYYAANVLEGKSGVMLTGSHNPPDYNGFKIVVAGETLANEQIQALRERIQTGDLASGVGSVQQVDILPRYFQQIRDDIALAKPLKVVVDCGNGVAGVIAPQLIEALGCTVIPLYCDVDGTFPNHHPDPGKPENLEDLIAKVKETGADLGLAFDGDGDRVGVVTNEGTIIYPDRLLMLFAKDVVSRNPGADIIFDVKCTRRLISLISGYGGRPVMWKTGHSLIKKKMKETGALLAGEMSGHIFFKERWYGFDDGIYSAARLLEIISLDKRDAERVFSAFPMDISTPEINITVTDEGKFALIEALQARGQWGEANLTTLDGVRVDYPKGWGLVRASNTTPVLVLRFEADSQEELERIKEVFRTQLKAVDPALSLPF</sequence>
<evidence type="ECO:0000256" key="16">
    <source>
        <dbReference type="ARBA" id="ARBA00023268"/>
    </source>
</evidence>
<evidence type="ECO:0000256" key="8">
    <source>
        <dbReference type="ARBA" id="ARBA00012728"/>
    </source>
</evidence>
<feature type="domain" description="Alpha-D-phosphohexomutase alpha/beta/alpha" evidence="22">
    <location>
        <begin position="571"/>
        <end position="666"/>
    </location>
</feature>
<dbReference type="GO" id="GO:0042121">
    <property type="term" value="P:alginic acid biosynthetic process"/>
    <property type="evidence" value="ECO:0007669"/>
    <property type="project" value="UniProtKB-KW"/>
</dbReference>
<dbReference type="Pfam" id="PF00408">
    <property type="entry name" value="PGM_PMM_IV"/>
    <property type="match status" value="1"/>
</dbReference>
<keyword evidence="11" id="KW-0479">Metal-binding</keyword>
<comment type="pathway">
    <text evidence="4">Nucleotide-sugar biosynthesis; GDP-alpha-D-mannose biosynthesis; alpha-D-mannose 1-phosphate from D-fructose 6-phosphate: step 2/2.</text>
</comment>
<dbReference type="Gene3D" id="3.30.310.50">
    <property type="entry name" value="Alpha-D-phosphohexomutase, C-terminal domain"/>
    <property type="match status" value="1"/>
</dbReference>
<keyword evidence="14" id="KW-0448">Lipopolysaccharide biosynthesis</keyword>
<comment type="cofactor">
    <cofactor evidence="3">
        <name>Mg(2+)</name>
        <dbReference type="ChEBI" id="CHEBI:18420"/>
    </cofactor>
</comment>
<dbReference type="InterPro" id="IPR005844">
    <property type="entry name" value="A-D-PHexomutase_a/b/a-I"/>
</dbReference>
<dbReference type="GO" id="GO:0004615">
    <property type="term" value="F:phosphomannomutase activity"/>
    <property type="evidence" value="ECO:0007669"/>
    <property type="project" value="UniProtKB-EC"/>
</dbReference>
<dbReference type="Proteomes" id="UP000307510">
    <property type="component" value="Unassembled WGS sequence"/>
</dbReference>
<keyword evidence="10" id="KW-0597">Phosphoprotein</keyword>
<evidence type="ECO:0000256" key="2">
    <source>
        <dbReference type="ARBA" id="ARBA00000586"/>
    </source>
</evidence>
<feature type="transmembrane region" description="Helical" evidence="19">
    <location>
        <begin position="269"/>
        <end position="293"/>
    </location>
</feature>
<evidence type="ECO:0000256" key="1">
    <source>
        <dbReference type="ARBA" id="ARBA00000443"/>
    </source>
</evidence>
<dbReference type="CDD" id="cd03089">
    <property type="entry name" value="PMM_PGM"/>
    <property type="match status" value="1"/>
</dbReference>
<evidence type="ECO:0000256" key="17">
    <source>
        <dbReference type="ARBA" id="ARBA00069192"/>
    </source>
</evidence>
<proteinExistence type="inferred from homology"/>
<comment type="caution">
    <text evidence="24">The sequence shown here is derived from an EMBL/GenBank/DDBJ whole genome shotgun (WGS) entry which is preliminary data.</text>
</comment>
<dbReference type="InterPro" id="IPR005846">
    <property type="entry name" value="A-D-PHexomutase_a/b/a-III"/>
</dbReference>
<dbReference type="Pfam" id="PF02880">
    <property type="entry name" value="PGM_PMM_III"/>
    <property type="match status" value="1"/>
</dbReference>
<keyword evidence="19" id="KW-1133">Transmembrane helix</keyword>
<evidence type="ECO:0000256" key="5">
    <source>
        <dbReference type="ARBA" id="ARBA00004756"/>
    </source>
</evidence>
<dbReference type="SUPFAM" id="SSF53738">
    <property type="entry name" value="Phosphoglucomutase, first 3 domains"/>
    <property type="match status" value="3"/>
</dbReference>
<dbReference type="InterPro" id="IPR016055">
    <property type="entry name" value="A-D-PHexomutase_a/b/a-I/II/III"/>
</dbReference>
<protein>
    <recommendedName>
        <fullName evidence="17">Phosphomannomutase/phosphoglucomutase</fullName>
        <ecNumber evidence="8">5.4.2.2</ecNumber>
        <ecNumber evidence="9">5.4.2.8</ecNumber>
    </recommendedName>
</protein>
<dbReference type="SUPFAM" id="SSF55957">
    <property type="entry name" value="Phosphoglucomutase, C-terminal domain"/>
    <property type="match status" value="1"/>
</dbReference>
<evidence type="ECO:0000256" key="10">
    <source>
        <dbReference type="ARBA" id="ARBA00022553"/>
    </source>
</evidence>
<keyword evidence="13" id="KW-0460">Magnesium</keyword>
<name>A0A5R8ZT43_PSENT</name>
<dbReference type="AlphaFoldDB" id="A0A5R8ZT43"/>
<evidence type="ECO:0000259" key="21">
    <source>
        <dbReference type="Pfam" id="PF02878"/>
    </source>
</evidence>
<keyword evidence="12" id="KW-0016">Alginate biosynthesis</keyword>
<organism evidence="24 25">
    <name type="scientific">Pseudomonas nitroreducens</name>
    <dbReference type="NCBI Taxonomy" id="46680"/>
    <lineage>
        <taxon>Bacteria</taxon>
        <taxon>Pseudomonadati</taxon>
        <taxon>Pseudomonadota</taxon>
        <taxon>Gammaproteobacteria</taxon>
        <taxon>Pseudomonadales</taxon>
        <taxon>Pseudomonadaceae</taxon>
        <taxon>Pseudomonas</taxon>
    </lineage>
</organism>